<dbReference type="FunCoup" id="A0A671TG41">
    <property type="interactions" value="1527"/>
</dbReference>
<comment type="similarity">
    <text evidence="1">Belongs to the CWC16 family.</text>
</comment>
<name>A0A671TG41_SPAAU</name>
<dbReference type="GO" id="GO:0000398">
    <property type="term" value="P:mRNA splicing, via spliceosome"/>
    <property type="evidence" value="ECO:0007669"/>
    <property type="project" value="InterPro"/>
</dbReference>
<proteinExistence type="inferred from homology"/>
<evidence type="ECO:0000256" key="2">
    <source>
        <dbReference type="ARBA" id="ARBA00029515"/>
    </source>
</evidence>
<keyword evidence="7" id="KW-1185">Reference proteome</keyword>
<reference evidence="6" key="2">
    <citation type="submission" date="2025-08" db="UniProtKB">
        <authorList>
            <consortium name="Ensembl"/>
        </authorList>
    </citation>
    <scope>IDENTIFICATION</scope>
</reference>
<feature type="region of interest" description="Disordered" evidence="5">
    <location>
        <begin position="293"/>
        <end position="410"/>
    </location>
</feature>
<reference evidence="6" key="1">
    <citation type="submission" date="2021-04" db="EMBL/GenBank/DDBJ databases">
        <authorList>
            <consortium name="Wellcome Sanger Institute Data Sharing"/>
        </authorList>
    </citation>
    <scope>NUCLEOTIDE SEQUENCE [LARGE SCALE GENOMIC DNA]</scope>
</reference>
<dbReference type="GO" id="GO:0005684">
    <property type="term" value="C:U2-type spliceosomal complex"/>
    <property type="evidence" value="ECO:0007669"/>
    <property type="project" value="TreeGrafter"/>
</dbReference>
<dbReference type="GeneTree" id="ENSGT00530000063615"/>
<dbReference type="PANTHER" id="PTHR12111">
    <property type="entry name" value="SPLICING FACTOR YJU2"/>
    <property type="match status" value="1"/>
</dbReference>
<dbReference type="Proteomes" id="UP000472265">
    <property type="component" value="Chromosome 1"/>
</dbReference>
<evidence type="ECO:0000256" key="5">
    <source>
        <dbReference type="SAM" id="MobiDB-lite"/>
    </source>
</evidence>
<protein>
    <recommendedName>
        <fullName evidence="2">Probable splicing factor YJU2B</fullName>
    </recommendedName>
    <alternativeName>
        <fullName evidence="4">Coiled-coil domain-containing protein 130</fullName>
    </alternativeName>
</protein>
<dbReference type="Ensembl" id="ENSSAUT00010000210.1">
    <property type="protein sequence ID" value="ENSSAUP00010000201.1"/>
    <property type="gene ID" value="ENSSAUG00010000090.1"/>
</dbReference>
<feature type="compositionally biased region" description="Basic and acidic residues" evidence="5">
    <location>
        <begin position="378"/>
        <end position="389"/>
    </location>
</feature>
<dbReference type="AlphaFoldDB" id="A0A671TG41"/>
<evidence type="ECO:0000313" key="7">
    <source>
        <dbReference type="Proteomes" id="UP000472265"/>
    </source>
</evidence>
<gene>
    <name evidence="6" type="primary">YJU2B</name>
    <name evidence="6" type="synonym">yju2b</name>
</gene>
<dbReference type="PANTHER" id="PTHR12111:SF2">
    <property type="entry name" value="SPLICING FACTOR YJU2B-RELATED"/>
    <property type="match status" value="1"/>
</dbReference>
<dbReference type="Pfam" id="PF04502">
    <property type="entry name" value="Saf4_Yju2"/>
    <property type="match status" value="1"/>
</dbReference>
<organism evidence="6 7">
    <name type="scientific">Sparus aurata</name>
    <name type="common">Gilthead sea bream</name>
    <dbReference type="NCBI Taxonomy" id="8175"/>
    <lineage>
        <taxon>Eukaryota</taxon>
        <taxon>Metazoa</taxon>
        <taxon>Chordata</taxon>
        <taxon>Craniata</taxon>
        <taxon>Vertebrata</taxon>
        <taxon>Euteleostomi</taxon>
        <taxon>Actinopterygii</taxon>
        <taxon>Neopterygii</taxon>
        <taxon>Teleostei</taxon>
        <taxon>Neoteleostei</taxon>
        <taxon>Acanthomorphata</taxon>
        <taxon>Eupercaria</taxon>
        <taxon>Spariformes</taxon>
        <taxon>Sparidae</taxon>
        <taxon>Sparus</taxon>
    </lineage>
</organism>
<feature type="region of interest" description="Disordered" evidence="5">
    <location>
        <begin position="243"/>
        <end position="266"/>
    </location>
</feature>
<feature type="compositionally biased region" description="Polar residues" evidence="5">
    <location>
        <begin position="344"/>
        <end position="362"/>
    </location>
</feature>
<dbReference type="OMA" id="RNMSVWD"/>
<comment type="function">
    <text evidence="3">May be involved in mRNA splicing.</text>
</comment>
<evidence type="ECO:0000256" key="3">
    <source>
        <dbReference type="ARBA" id="ARBA00037140"/>
    </source>
</evidence>
<sequence length="410" mass="46152">MFTYSGERKGTNKYYPPDFDPAKHGSLNGYHGTHALRERARKLSQGILIIRFEMPYNIWCDGCKNHIGMGVRYNAEKKKVGNYYTTPIYRFRMKCHLCVNYIEMQTDPATCDYVIVTGANRKEERWDMADNEQILTTERTEKEKLETDAMFKLDHGGKDKEKLKKALPSLSEIQEYQSTWKDDFQLNSSLRRKFRTEKKVIAEQEETDNAVRMRTNLSIPLLPEKEEDKRLAALLTFQAPDSYDDKQHSKRKEISTRSWFSAPSASPGGAAGSLLQKLGLQGKEAAVAKALSSSPSTLIRKRTGGPGVKPEPCATITRRRSLPETNTCNGDFSKVSQKEEDQRLSPTQVDQEVTGTHDSGSVETHVRTTEEGLTNGKDSGKEKEKEPDRSLGAVTSLVADYSDSDSDSGQ</sequence>
<dbReference type="InParanoid" id="A0A671TG41"/>
<reference evidence="6" key="3">
    <citation type="submission" date="2025-09" db="UniProtKB">
        <authorList>
            <consortium name="Ensembl"/>
        </authorList>
    </citation>
    <scope>IDENTIFICATION</scope>
</reference>
<evidence type="ECO:0000256" key="1">
    <source>
        <dbReference type="ARBA" id="ARBA00005595"/>
    </source>
</evidence>
<evidence type="ECO:0000313" key="6">
    <source>
        <dbReference type="Ensembl" id="ENSSAUP00010000201.1"/>
    </source>
</evidence>
<dbReference type="GO" id="GO:0071014">
    <property type="term" value="C:post-mRNA release spliceosomal complex"/>
    <property type="evidence" value="ECO:0007669"/>
    <property type="project" value="TreeGrafter"/>
</dbReference>
<dbReference type="InterPro" id="IPR007590">
    <property type="entry name" value="Saf4/Yju2"/>
</dbReference>
<accession>A0A671TG41</accession>
<feature type="compositionally biased region" description="Basic and acidic residues" evidence="5">
    <location>
        <begin position="243"/>
        <end position="255"/>
    </location>
</feature>
<evidence type="ECO:0000256" key="4">
    <source>
        <dbReference type="ARBA" id="ARBA00041764"/>
    </source>
</evidence>